<feature type="compositionally biased region" description="Basic and acidic residues" evidence="11">
    <location>
        <begin position="417"/>
        <end position="432"/>
    </location>
</feature>
<evidence type="ECO:0000256" key="5">
    <source>
        <dbReference type="ARBA" id="ARBA00022840"/>
    </source>
</evidence>
<dbReference type="AlphaFoldDB" id="A0A0F7UU48"/>
<keyword evidence="3 10" id="KW-0436">Ligase</keyword>
<dbReference type="GO" id="GO:0006420">
    <property type="term" value="P:arginyl-tRNA aminoacylation"/>
    <property type="evidence" value="ECO:0007669"/>
    <property type="project" value="InterPro"/>
</dbReference>
<dbReference type="NCBIfam" id="TIGR00456">
    <property type="entry name" value="argS"/>
    <property type="match status" value="1"/>
</dbReference>
<dbReference type="Gene3D" id="3.30.1360.70">
    <property type="entry name" value="Arginyl tRNA synthetase N-terminal domain"/>
    <property type="match status" value="1"/>
</dbReference>
<dbReference type="InterPro" id="IPR001412">
    <property type="entry name" value="aa-tRNA-synth_I_CS"/>
</dbReference>
<evidence type="ECO:0000259" key="13">
    <source>
        <dbReference type="SMART" id="SM01016"/>
    </source>
</evidence>
<evidence type="ECO:0000313" key="14">
    <source>
        <dbReference type="EMBL" id="CEL72632.1"/>
    </source>
</evidence>
<dbReference type="HAMAP" id="MF_00123">
    <property type="entry name" value="Arg_tRNA_synth"/>
    <property type="match status" value="1"/>
</dbReference>
<keyword evidence="5 10" id="KW-0067">ATP-binding</keyword>
<sequence length="607" mass="68289">MQALNVQVKEAFRRALAAAFPSVDHAPIITVSKFGDFQCNSAMALFKQKSKEELGVQSPKEAGEKIAAQLKDESLFSNVQASPQASLLNRDEPVLAGFVTVDISGAWLCKDLKEILKQKGHLQVPQAEKKLRVMVDFSSPNVAKEMHVGHLRSTIIGESICRILAFHGHEVQRINHIGDWGTQFGMLIEYLHSQFPDYKANMPDISDLNAFYKKAKAAFDADEDFKTRSREMVVKLQGGDEAALESWRLICDVSRKEFEKVYKRLDVSLEERGESYYNAVLPKVVQELTDKGMVTVSDGAKCVFTKVSEVPLMAVKSDGGFGYDSTDLAAVRDRLVERRGDWLIYVTDLGQEEHFTKIFAAAEQAGWHLPPKTRLDHMGFGVVQGQDGKRFKTRSGEVVKLVDLLDEAKARALKELRRRKEEEKEEEKRESGDGCNASPCTGTTVADEEMDNAAEAIGYSAVKYFDLKQNRHTDYKFSYDRMLDPKGNTAVYMMYAYARICAIFRKADVDISTLDPEELKIEEPAERKLAVTLAQFPDVLATILDDLHIHRLAEYMYKVSGAFTDFYQACKVLGSPQQNTRLLLCEATRKVLQASFYLLGITPLERI</sequence>
<dbReference type="InterPro" id="IPR035684">
    <property type="entry name" value="ArgRS_core"/>
</dbReference>
<evidence type="ECO:0000256" key="7">
    <source>
        <dbReference type="ARBA" id="ARBA00023146"/>
    </source>
</evidence>
<evidence type="ECO:0000256" key="9">
    <source>
        <dbReference type="ARBA" id="ARBA00049339"/>
    </source>
</evidence>
<dbReference type="Pfam" id="PF05746">
    <property type="entry name" value="DALR_1"/>
    <property type="match status" value="1"/>
</dbReference>
<dbReference type="Pfam" id="PF00750">
    <property type="entry name" value="tRNA-synt_1d"/>
    <property type="match status" value="1"/>
</dbReference>
<dbReference type="CDD" id="cd00671">
    <property type="entry name" value="ArgRS_core"/>
    <property type="match status" value="1"/>
</dbReference>
<dbReference type="PRINTS" id="PR01038">
    <property type="entry name" value="TRNASYNTHARG"/>
</dbReference>
<gene>
    <name evidence="14" type="ORF">BN1205_008800</name>
</gene>
<keyword evidence="4 10" id="KW-0547">Nucleotide-binding</keyword>
<dbReference type="GO" id="GO:0005737">
    <property type="term" value="C:cytoplasm"/>
    <property type="evidence" value="ECO:0007669"/>
    <property type="project" value="InterPro"/>
</dbReference>
<dbReference type="SUPFAM" id="SSF52374">
    <property type="entry name" value="Nucleotidylyl transferase"/>
    <property type="match status" value="1"/>
</dbReference>
<accession>A0A0F7UU48</accession>
<dbReference type="InterPro" id="IPR008909">
    <property type="entry name" value="DALR_anticod-bd"/>
</dbReference>
<dbReference type="FunFam" id="1.10.730.10:FF:000006">
    <property type="entry name" value="Arginyl-tRNA synthetase 2, mitochondrial"/>
    <property type="match status" value="1"/>
</dbReference>
<dbReference type="InterPro" id="IPR009080">
    <property type="entry name" value="tRNAsynth_Ia_anticodon-bd"/>
</dbReference>
<dbReference type="GO" id="GO:0005524">
    <property type="term" value="F:ATP binding"/>
    <property type="evidence" value="ECO:0007669"/>
    <property type="project" value="UniProtKB-KW"/>
</dbReference>
<dbReference type="PANTHER" id="PTHR11956">
    <property type="entry name" value="ARGINYL-TRNA SYNTHETASE"/>
    <property type="match status" value="1"/>
</dbReference>
<proteinExistence type="inferred from homology"/>
<dbReference type="SMART" id="SM01016">
    <property type="entry name" value="Arg_tRNA_synt_N"/>
    <property type="match status" value="1"/>
</dbReference>
<dbReference type="GO" id="GO:0004814">
    <property type="term" value="F:arginine-tRNA ligase activity"/>
    <property type="evidence" value="ECO:0007669"/>
    <property type="project" value="UniProtKB-EC"/>
</dbReference>
<keyword evidence="6 10" id="KW-0648">Protein biosynthesis</keyword>
<dbReference type="SUPFAM" id="SSF47323">
    <property type="entry name" value="Anticodon-binding domain of a subclass of class I aminoacyl-tRNA synthetases"/>
    <property type="match status" value="1"/>
</dbReference>
<evidence type="ECO:0000256" key="1">
    <source>
        <dbReference type="ARBA" id="ARBA00005594"/>
    </source>
</evidence>
<dbReference type="PROSITE" id="PS00178">
    <property type="entry name" value="AA_TRNA_LIGASE_I"/>
    <property type="match status" value="1"/>
</dbReference>
<dbReference type="SUPFAM" id="SSF55190">
    <property type="entry name" value="Arginyl-tRNA synthetase (ArgRS), N-terminal 'additional' domain"/>
    <property type="match status" value="1"/>
</dbReference>
<evidence type="ECO:0000256" key="8">
    <source>
        <dbReference type="ARBA" id="ARBA00033033"/>
    </source>
</evidence>
<dbReference type="EC" id="6.1.1.19" evidence="2"/>
<dbReference type="EMBL" id="LN714493">
    <property type="protein sequence ID" value="CEL72632.1"/>
    <property type="molecule type" value="Genomic_DNA"/>
</dbReference>
<evidence type="ECO:0000259" key="12">
    <source>
        <dbReference type="SMART" id="SM00836"/>
    </source>
</evidence>
<dbReference type="FunFam" id="3.40.50.620:FF:000096">
    <property type="entry name" value="Arginine--tRNA ligase chloroplastic/mitochondrial"/>
    <property type="match status" value="1"/>
</dbReference>
<dbReference type="CDD" id="cd07956">
    <property type="entry name" value="Anticodon_Ia_Arg"/>
    <property type="match status" value="1"/>
</dbReference>
<evidence type="ECO:0000256" key="2">
    <source>
        <dbReference type="ARBA" id="ARBA00012837"/>
    </source>
</evidence>
<feature type="domain" description="DALR anticodon binding" evidence="12">
    <location>
        <begin position="493"/>
        <end position="607"/>
    </location>
</feature>
<evidence type="ECO:0000256" key="3">
    <source>
        <dbReference type="ARBA" id="ARBA00022598"/>
    </source>
</evidence>
<evidence type="ECO:0000256" key="4">
    <source>
        <dbReference type="ARBA" id="ARBA00022741"/>
    </source>
</evidence>
<organism evidence="14">
    <name type="scientific">Toxoplasma gondii (strain ATCC 50861 / VEG)</name>
    <dbReference type="NCBI Taxonomy" id="432359"/>
    <lineage>
        <taxon>Eukaryota</taxon>
        <taxon>Sar</taxon>
        <taxon>Alveolata</taxon>
        <taxon>Apicomplexa</taxon>
        <taxon>Conoidasida</taxon>
        <taxon>Coccidia</taxon>
        <taxon>Eucoccidiorida</taxon>
        <taxon>Eimeriorina</taxon>
        <taxon>Sarcocystidae</taxon>
        <taxon>Toxoplasma</taxon>
    </lineage>
</organism>
<evidence type="ECO:0000256" key="11">
    <source>
        <dbReference type="SAM" id="MobiDB-lite"/>
    </source>
</evidence>
<dbReference type="Pfam" id="PF03485">
    <property type="entry name" value="Arg_tRNA_synt_N"/>
    <property type="match status" value="1"/>
</dbReference>
<feature type="domain" description="Arginyl tRNA synthetase N-terminal" evidence="13">
    <location>
        <begin position="6"/>
        <end position="87"/>
    </location>
</feature>
<protein>
    <recommendedName>
        <fullName evidence="2">arginine--tRNA ligase</fullName>
        <ecNumber evidence="2">6.1.1.19</ecNumber>
    </recommendedName>
    <alternativeName>
        <fullName evidence="8">Arginyl-tRNA synthetase</fullName>
    </alternativeName>
</protein>
<dbReference type="Gene3D" id="3.40.50.620">
    <property type="entry name" value="HUPs"/>
    <property type="match status" value="1"/>
</dbReference>
<evidence type="ECO:0000256" key="10">
    <source>
        <dbReference type="RuleBase" id="RU363038"/>
    </source>
</evidence>
<name>A0A0F7UU48_TOXGV</name>
<reference evidence="14" key="1">
    <citation type="journal article" date="2015" name="PLoS ONE">
        <title>Comprehensive Evaluation of Toxoplasma gondii VEG and Neospora caninum LIV Genomes with Tachyzoite Stage Transcriptome and Proteome Defines Novel Transcript Features.</title>
        <authorList>
            <person name="Ramaprasad A."/>
            <person name="Mourier T."/>
            <person name="Naeem R."/>
            <person name="Malas T.B."/>
            <person name="Moussa E."/>
            <person name="Panigrahi A."/>
            <person name="Vermont S.J."/>
            <person name="Otto T.D."/>
            <person name="Wastling J."/>
            <person name="Pain A."/>
        </authorList>
    </citation>
    <scope>NUCLEOTIDE SEQUENCE</scope>
    <source>
        <strain evidence="14">VEG</strain>
    </source>
</reference>
<dbReference type="InterPro" id="IPR005148">
    <property type="entry name" value="Arg-tRNA-synth_N"/>
</dbReference>
<comment type="catalytic activity">
    <reaction evidence="9">
        <text>tRNA(Arg) + L-arginine + ATP = L-arginyl-tRNA(Arg) + AMP + diphosphate</text>
        <dbReference type="Rhea" id="RHEA:20301"/>
        <dbReference type="Rhea" id="RHEA-COMP:9658"/>
        <dbReference type="Rhea" id="RHEA-COMP:9673"/>
        <dbReference type="ChEBI" id="CHEBI:30616"/>
        <dbReference type="ChEBI" id="CHEBI:32682"/>
        <dbReference type="ChEBI" id="CHEBI:33019"/>
        <dbReference type="ChEBI" id="CHEBI:78442"/>
        <dbReference type="ChEBI" id="CHEBI:78513"/>
        <dbReference type="ChEBI" id="CHEBI:456215"/>
        <dbReference type="EC" id="6.1.1.19"/>
    </reaction>
</comment>
<evidence type="ECO:0000256" key="6">
    <source>
        <dbReference type="ARBA" id="ARBA00022917"/>
    </source>
</evidence>
<dbReference type="PANTHER" id="PTHR11956:SF5">
    <property type="entry name" value="ARGININE--TRNA LIGASE, CYTOPLASMIC"/>
    <property type="match status" value="1"/>
</dbReference>
<dbReference type="InterPro" id="IPR001278">
    <property type="entry name" value="Arg-tRNA-ligase"/>
</dbReference>
<dbReference type="SMART" id="SM00836">
    <property type="entry name" value="DALR_1"/>
    <property type="match status" value="1"/>
</dbReference>
<dbReference type="InterPro" id="IPR014729">
    <property type="entry name" value="Rossmann-like_a/b/a_fold"/>
</dbReference>
<dbReference type="InterPro" id="IPR036695">
    <property type="entry name" value="Arg-tRNA-synth_N_sf"/>
</dbReference>
<keyword evidence="7 10" id="KW-0030">Aminoacyl-tRNA synthetase</keyword>
<comment type="similarity">
    <text evidence="1 10">Belongs to the class-I aminoacyl-tRNA synthetase family.</text>
</comment>
<feature type="region of interest" description="Disordered" evidence="11">
    <location>
        <begin position="417"/>
        <end position="444"/>
    </location>
</feature>
<dbReference type="Gene3D" id="1.10.730.10">
    <property type="entry name" value="Isoleucyl-tRNA Synthetase, Domain 1"/>
    <property type="match status" value="1"/>
</dbReference>